<keyword evidence="1" id="KW-0732">Signal</keyword>
<keyword evidence="3" id="KW-1185">Reference proteome</keyword>
<dbReference type="Proteomes" id="UP001316184">
    <property type="component" value="Chromosome"/>
</dbReference>
<sequence length="342" mass="35492">MKTRLLIRMATAVSVGALGAAALSSPVSADKAGPGGTAGPGNLEARAEIRVSGHVKGGRSGTTTVSAPAICWWEKSDVSGDSIESIALIFQVMFGINLDQKALDQLKKDEEAGKTFEWYQRKTSPTASPAQLEAAGCNDFSGPYRGLFIGLLLRPFEPGNPPEPIPDPEEMADVAMENIDLEGPELNWNPKADSLGGGTLVNLPTWFWVTNPEPAVGDAGGERRVTATADAGGQQMTVTVTAKASKLQIASPAGAASCSIAQARTVYASGTPQSSACTLTFQRASTAYEGGFPVRATVAWTASWRGTGPGVPAGEQQLDGVVMDSTTNVPVRESQALVKGAS</sequence>
<feature type="chain" id="PRO_5045346618" description="Secreted protein" evidence="1">
    <location>
        <begin position="30"/>
        <end position="342"/>
    </location>
</feature>
<evidence type="ECO:0000313" key="3">
    <source>
        <dbReference type="Proteomes" id="UP001316184"/>
    </source>
</evidence>
<organism evidence="2 3">
    <name type="scientific">Aeromicrobium wangtongii</name>
    <dbReference type="NCBI Taxonomy" id="2969247"/>
    <lineage>
        <taxon>Bacteria</taxon>
        <taxon>Bacillati</taxon>
        <taxon>Actinomycetota</taxon>
        <taxon>Actinomycetes</taxon>
        <taxon>Propionibacteriales</taxon>
        <taxon>Nocardioidaceae</taxon>
        <taxon>Aeromicrobium</taxon>
    </lineage>
</organism>
<evidence type="ECO:0000313" key="2">
    <source>
        <dbReference type="EMBL" id="UUP12601.1"/>
    </source>
</evidence>
<evidence type="ECO:0008006" key="4">
    <source>
        <dbReference type="Google" id="ProtNLM"/>
    </source>
</evidence>
<protein>
    <recommendedName>
        <fullName evidence="4">Secreted protein</fullName>
    </recommendedName>
</protein>
<gene>
    <name evidence="2" type="ORF">NQV15_12130</name>
</gene>
<name>A0ABY5M620_9ACTN</name>
<reference evidence="2 3" key="1">
    <citation type="submission" date="2022-08" db="EMBL/GenBank/DDBJ databases">
        <title>novel species in genus Aeromicrobium.</title>
        <authorList>
            <person name="Ye L."/>
        </authorList>
    </citation>
    <scope>NUCLEOTIDE SEQUENCE [LARGE SCALE GENOMIC DNA]</scope>
    <source>
        <strain evidence="3">zg-Y1379</strain>
    </source>
</reference>
<evidence type="ECO:0000256" key="1">
    <source>
        <dbReference type="SAM" id="SignalP"/>
    </source>
</evidence>
<dbReference type="EMBL" id="CP102173">
    <property type="protein sequence ID" value="UUP12601.1"/>
    <property type="molecule type" value="Genomic_DNA"/>
</dbReference>
<proteinExistence type="predicted"/>
<dbReference type="RefSeq" id="WP_232400137.1">
    <property type="nucleotide sequence ID" value="NZ_CP102173.1"/>
</dbReference>
<feature type="signal peptide" evidence="1">
    <location>
        <begin position="1"/>
        <end position="29"/>
    </location>
</feature>
<accession>A0ABY5M620</accession>